<dbReference type="GO" id="GO:0046872">
    <property type="term" value="F:metal ion binding"/>
    <property type="evidence" value="ECO:0007669"/>
    <property type="project" value="UniProtKB-KW"/>
</dbReference>
<dbReference type="PANTHER" id="PTHR11040:SF205">
    <property type="entry name" value="ZINC TRANSPORTER ZUPT"/>
    <property type="match status" value="1"/>
</dbReference>
<feature type="binding site" description="M1 metal binding site" evidence="13">
    <location>
        <position position="167"/>
    </location>
    <ligand>
        <name>Zn(2+)</name>
        <dbReference type="ChEBI" id="CHEBI:29105"/>
    </ligand>
</feature>
<feature type="binding site" description="M1 metal binding site" evidence="13">
    <location>
        <position position="171"/>
    </location>
    <ligand>
        <name>Zn(2+)</name>
        <dbReference type="ChEBI" id="CHEBI:29105"/>
    </ligand>
</feature>
<name>H6L5X0_SAPGL</name>
<keyword evidence="10" id="KW-0408">Iron</keyword>
<keyword evidence="8 13" id="KW-0864">Zinc transport</keyword>
<keyword evidence="7 13" id="KW-0862">Zinc</keyword>
<keyword evidence="11 13" id="KW-0406">Ion transport</keyword>
<dbReference type="InterPro" id="IPR003689">
    <property type="entry name" value="ZIP"/>
</dbReference>
<keyword evidence="13" id="KW-0997">Cell inner membrane</keyword>
<feature type="transmembrane region" description="Helical" evidence="13">
    <location>
        <begin position="251"/>
        <end position="271"/>
    </location>
</feature>
<evidence type="ECO:0000256" key="7">
    <source>
        <dbReference type="ARBA" id="ARBA00022833"/>
    </source>
</evidence>
<evidence type="ECO:0000256" key="2">
    <source>
        <dbReference type="ARBA" id="ARBA00009703"/>
    </source>
</evidence>
<dbReference type="AlphaFoldDB" id="H6L5X0"/>
<comment type="similarity">
    <text evidence="2 13">Belongs to the ZIP transporter (TC 2.A.5) family. ZupT subfamily.</text>
</comment>
<feature type="transmembrane region" description="Helical" evidence="13">
    <location>
        <begin position="189"/>
        <end position="212"/>
    </location>
</feature>
<dbReference type="EMBL" id="CP002831">
    <property type="protein sequence ID" value="AFC26530.1"/>
    <property type="molecule type" value="Genomic_DNA"/>
</dbReference>
<reference evidence="14 15" key="1">
    <citation type="journal article" date="2012" name="Stand. Genomic Sci.">
        <title>Complete genome sequencing and analysis of Saprospira grandis str. Lewin, a predatory marine bacterium.</title>
        <authorList>
            <person name="Saw J.H."/>
            <person name="Yuryev A."/>
            <person name="Kanbe M."/>
            <person name="Hou S."/>
            <person name="Young A.G."/>
            <person name="Aizawa S."/>
            <person name="Alam M."/>
        </authorList>
    </citation>
    <scope>NUCLEOTIDE SEQUENCE [LARGE SCALE GENOMIC DNA]</scope>
    <source>
        <strain evidence="14 15">Lewin</strain>
    </source>
</reference>
<dbReference type="NCBIfam" id="NF003243">
    <property type="entry name" value="PRK04201.1"/>
    <property type="match status" value="1"/>
</dbReference>
<evidence type="ECO:0000256" key="4">
    <source>
        <dbReference type="ARBA" id="ARBA00022475"/>
    </source>
</evidence>
<feature type="binding site" description="M2 metal binding site" evidence="13">
    <location>
        <position position="139"/>
    </location>
    <ligand>
        <name>Fe(2+)</name>
        <dbReference type="ChEBI" id="CHEBI:29033"/>
    </ligand>
</feature>
<comment type="subcellular location">
    <subcellularLocation>
        <location evidence="13">Cell inner membrane</location>
        <topology evidence="13">Multi-pass membrane protein</topology>
    </subcellularLocation>
    <subcellularLocation>
        <location evidence="1">Cell membrane</location>
        <topology evidence="1">Multi-pass membrane protein</topology>
    </subcellularLocation>
</comment>
<feature type="transmembrane region" description="Helical" evidence="13">
    <location>
        <begin position="69"/>
        <end position="87"/>
    </location>
</feature>
<comment type="function">
    <text evidence="13">Mediates zinc uptake. May also transport other divalent cations.</text>
</comment>
<feature type="transmembrane region" description="Helical" evidence="13">
    <location>
        <begin position="124"/>
        <end position="140"/>
    </location>
</feature>
<dbReference type="HOGENOM" id="CLU_015114_1_3_10"/>
<dbReference type="STRING" id="984262.SGRA_3814"/>
<dbReference type="InterPro" id="IPR023498">
    <property type="entry name" value="Zn_transptr_ZupT"/>
</dbReference>
<feature type="binding site" description="M1 metal binding site" evidence="13">
    <location>
        <position position="142"/>
    </location>
    <ligand>
        <name>Zn(2+)</name>
        <dbReference type="ChEBI" id="CHEBI:29105"/>
    </ligand>
</feature>
<evidence type="ECO:0000256" key="9">
    <source>
        <dbReference type="ARBA" id="ARBA00022989"/>
    </source>
</evidence>
<feature type="transmembrane region" description="Helical" evidence="13">
    <location>
        <begin position="36"/>
        <end position="57"/>
    </location>
</feature>
<evidence type="ECO:0000313" key="14">
    <source>
        <dbReference type="EMBL" id="AFC26530.1"/>
    </source>
</evidence>
<evidence type="ECO:0000256" key="12">
    <source>
        <dbReference type="ARBA" id="ARBA00023136"/>
    </source>
</evidence>
<keyword evidence="3 13" id="KW-0813">Transport</keyword>
<evidence type="ECO:0000256" key="13">
    <source>
        <dbReference type="HAMAP-Rule" id="MF_00548"/>
    </source>
</evidence>
<proteinExistence type="inferred from homology"/>
<dbReference type="Pfam" id="PF02535">
    <property type="entry name" value="Zip"/>
    <property type="match status" value="1"/>
</dbReference>
<evidence type="ECO:0000256" key="11">
    <source>
        <dbReference type="ARBA" id="ARBA00023065"/>
    </source>
</evidence>
<dbReference type="PANTHER" id="PTHR11040">
    <property type="entry name" value="ZINC/IRON TRANSPORTER"/>
    <property type="match status" value="1"/>
</dbReference>
<dbReference type="OrthoDB" id="9787346at2"/>
<keyword evidence="5 13" id="KW-0812">Transmembrane</keyword>
<organism evidence="14 15">
    <name type="scientific">Saprospira grandis (strain Lewin)</name>
    <dbReference type="NCBI Taxonomy" id="984262"/>
    <lineage>
        <taxon>Bacteria</taxon>
        <taxon>Pseudomonadati</taxon>
        <taxon>Bacteroidota</taxon>
        <taxon>Saprospiria</taxon>
        <taxon>Saprospirales</taxon>
        <taxon>Saprospiraceae</taxon>
        <taxon>Saprospira</taxon>
    </lineage>
</organism>
<feature type="binding site" description="M2 metal binding site" evidence="13">
    <location>
        <position position="168"/>
    </location>
    <ligand>
        <name>Fe(2+)</name>
        <dbReference type="ChEBI" id="CHEBI:29033"/>
    </ligand>
</feature>
<evidence type="ECO:0000256" key="10">
    <source>
        <dbReference type="ARBA" id="ARBA00023004"/>
    </source>
</evidence>
<dbReference type="HAMAP" id="MF_00548">
    <property type="entry name" value="ZupT"/>
    <property type="match status" value="1"/>
</dbReference>
<dbReference type="Proteomes" id="UP000007519">
    <property type="component" value="Chromosome"/>
</dbReference>
<dbReference type="GO" id="GO:0005886">
    <property type="term" value="C:plasma membrane"/>
    <property type="evidence" value="ECO:0007669"/>
    <property type="project" value="UniProtKB-SubCell"/>
</dbReference>
<protein>
    <recommendedName>
        <fullName evidence="13">Zinc transporter ZupT</fullName>
    </recommendedName>
</protein>
<keyword evidence="12 13" id="KW-0472">Membrane</keyword>
<accession>H6L5X0</accession>
<keyword evidence="4 13" id="KW-1003">Cell membrane</keyword>
<feature type="transmembrane region" description="Helical" evidence="13">
    <location>
        <begin position="218"/>
        <end position="239"/>
    </location>
</feature>
<sequence>MHEHFWAAFGLTVLAGLSTGIGSAIAFVVKGRNFNFLTVSMGFAAGVMLYVSFMEIFPHALAHLDHSHSRHWGVLAFFGGMILVALIDKMIPHEENPHELMTEAELDEQEPGQLERQNSKNGKLMRVGLLTALALALHNFPEGMATFVAALEDPSLGLTIGLAIALHNIPEGIAVSMPVYYATGSKSKAFWYSFLSGVVEPVGAILIFALFGNALDETVMSILLAGVAGIMVFISLDQLLPSARDYGAHHLSIYGMLAGMAVMAISLLMLGHAH</sequence>
<keyword evidence="6" id="KW-0479">Metal-binding</keyword>
<feature type="binding site" description="M2 metal binding site" evidence="13">
    <location>
        <position position="200"/>
    </location>
    <ligand>
        <name>Fe(2+)</name>
        <dbReference type="ChEBI" id="CHEBI:29033"/>
    </ligand>
</feature>
<feature type="transmembrane region" description="Helical" evidence="13">
    <location>
        <begin position="6"/>
        <end position="29"/>
    </location>
</feature>
<feature type="binding site" description="M2 metal binding site" evidence="13">
    <location>
        <position position="142"/>
    </location>
    <ligand>
        <name>Fe(2+)</name>
        <dbReference type="ChEBI" id="CHEBI:29033"/>
    </ligand>
</feature>
<dbReference type="GO" id="GO:0005385">
    <property type="term" value="F:zinc ion transmembrane transporter activity"/>
    <property type="evidence" value="ECO:0007669"/>
    <property type="project" value="UniProtKB-UniRule"/>
</dbReference>
<comment type="catalytic activity">
    <reaction evidence="13">
        <text>Zn(2+)(in) = Zn(2+)(out)</text>
        <dbReference type="Rhea" id="RHEA:29351"/>
        <dbReference type="ChEBI" id="CHEBI:29105"/>
    </reaction>
</comment>
<dbReference type="eggNOG" id="COG0428">
    <property type="taxonomic scope" value="Bacteria"/>
</dbReference>
<dbReference type="KEGG" id="sgn:SGRA_3814"/>
<evidence type="ECO:0000256" key="3">
    <source>
        <dbReference type="ARBA" id="ARBA00022448"/>
    </source>
</evidence>
<feature type="binding site" description="M2 metal binding site" evidence="13">
    <location>
        <position position="171"/>
    </location>
    <ligand>
        <name>Fe(2+)</name>
        <dbReference type="ChEBI" id="CHEBI:29033"/>
    </ligand>
</feature>
<dbReference type="RefSeq" id="WP_015694115.1">
    <property type="nucleotide sequence ID" value="NC_016940.1"/>
</dbReference>
<evidence type="ECO:0000256" key="5">
    <source>
        <dbReference type="ARBA" id="ARBA00022692"/>
    </source>
</evidence>
<evidence type="ECO:0000313" key="15">
    <source>
        <dbReference type="Proteomes" id="UP000007519"/>
    </source>
</evidence>
<evidence type="ECO:0000256" key="8">
    <source>
        <dbReference type="ARBA" id="ARBA00022906"/>
    </source>
</evidence>
<evidence type="ECO:0000256" key="6">
    <source>
        <dbReference type="ARBA" id="ARBA00022723"/>
    </source>
</evidence>
<keyword evidence="9 13" id="KW-1133">Transmembrane helix</keyword>
<keyword evidence="15" id="KW-1185">Reference proteome</keyword>
<evidence type="ECO:0000256" key="1">
    <source>
        <dbReference type="ARBA" id="ARBA00004651"/>
    </source>
</evidence>
<gene>
    <name evidence="13" type="primary">zupT</name>
    <name evidence="14" type="ordered locus">SGRA_3814</name>
</gene>